<comment type="caution">
    <text evidence="2">The sequence shown here is derived from an EMBL/GenBank/DDBJ whole genome shotgun (WGS) entry which is preliminary data.</text>
</comment>
<dbReference type="RefSeq" id="WP_052036244.1">
    <property type="nucleotide sequence ID" value="NZ_JMIR01000013.1"/>
</dbReference>
<dbReference type="EMBL" id="JMIR01000013">
    <property type="protein sequence ID" value="KEO83259.1"/>
    <property type="molecule type" value="Genomic_DNA"/>
</dbReference>
<organism evidence="2 3">
    <name type="scientific">Tumebacillus flagellatus</name>
    <dbReference type="NCBI Taxonomy" id="1157490"/>
    <lineage>
        <taxon>Bacteria</taxon>
        <taxon>Bacillati</taxon>
        <taxon>Bacillota</taxon>
        <taxon>Bacilli</taxon>
        <taxon>Bacillales</taxon>
        <taxon>Alicyclobacillaceae</taxon>
        <taxon>Tumebacillus</taxon>
    </lineage>
</organism>
<evidence type="ECO:0000313" key="2">
    <source>
        <dbReference type="EMBL" id="KEO83259.1"/>
    </source>
</evidence>
<dbReference type="Proteomes" id="UP000027931">
    <property type="component" value="Unassembled WGS sequence"/>
</dbReference>
<keyword evidence="3" id="KW-1185">Reference proteome</keyword>
<dbReference type="Pfam" id="PF08570">
    <property type="entry name" value="DUF1761"/>
    <property type="match status" value="1"/>
</dbReference>
<protein>
    <recommendedName>
        <fullName evidence="4">DUF1761 domain-containing protein</fullName>
    </recommendedName>
</protein>
<proteinExistence type="predicted"/>
<dbReference type="InterPro" id="IPR013879">
    <property type="entry name" value="DUF1761"/>
</dbReference>
<dbReference type="OrthoDB" id="2382138at2"/>
<sequence>MSIDFSQLNVWAILVTIVISMVFGALWYSPVMFGNVWAKLVGLKPGQNPSAAGPMIGTVIMTIIATLALAVFIQLTGAATALQGFWVALLLCIILAAKIAVNYFFEGRGFKLYLLTIGFHTIPYLIGGILLAVWK</sequence>
<evidence type="ECO:0000256" key="1">
    <source>
        <dbReference type="SAM" id="Phobius"/>
    </source>
</evidence>
<keyword evidence="1" id="KW-0472">Membrane</keyword>
<dbReference type="STRING" id="1157490.EL26_11250"/>
<feature type="transmembrane region" description="Helical" evidence="1">
    <location>
        <begin position="12"/>
        <end position="31"/>
    </location>
</feature>
<reference evidence="2 3" key="1">
    <citation type="journal article" date="2013" name="Int. J. Syst. Evol. Microbiol.">
        <title>Tumebacillus flagellatus sp. nov., an alpha-amylase/pullulanase-producing bacterium isolated from cassava wastewater.</title>
        <authorList>
            <person name="Wang Q."/>
            <person name="Xie N."/>
            <person name="Qin Y."/>
            <person name="Shen N."/>
            <person name="Zhu J."/>
            <person name="Mi H."/>
            <person name="Huang R."/>
        </authorList>
    </citation>
    <scope>NUCLEOTIDE SEQUENCE [LARGE SCALE GENOMIC DNA]</scope>
    <source>
        <strain evidence="2 3">GST4</strain>
    </source>
</reference>
<keyword evidence="1" id="KW-0812">Transmembrane</keyword>
<feature type="transmembrane region" description="Helical" evidence="1">
    <location>
        <begin position="111"/>
        <end position="134"/>
    </location>
</feature>
<keyword evidence="1" id="KW-1133">Transmembrane helix</keyword>
<feature type="transmembrane region" description="Helical" evidence="1">
    <location>
        <begin position="85"/>
        <end position="105"/>
    </location>
</feature>
<dbReference type="eggNOG" id="ENOG50314H9">
    <property type="taxonomic scope" value="Bacteria"/>
</dbReference>
<evidence type="ECO:0008006" key="4">
    <source>
        <dbReference type="Google" id="ProtNLM"/>
    </source>
</evidence>
<dbReference type="AlphaFoldDB" id="A0A074LQ82"/>
<gene>
    <name evidence="2" type="ORF">EL26_11250</name>
</gene>
<name>A0A074LQ82_9BACL</name>
<accession>A0A074LQ82</accession>
<feature type="transmembrane region" description="Helical" evidence="1">
    <location>
        <begin position="51"/>
        <end position="73"/>
    </location>
</feature>
<evidence type="ECO:0000313" key="3">
    <source>
        <dbReference type="Proteomes" id="UP000027931"/>
    </source>
</evidence>